<proteinExistence type="predicted"/>
<accession>A0A2S2QN71</accession>
<gene>
    <name evidence="1" type="ORF">g.54039</name>
</gene>
<reference evidence="1" key="1">
    <citation type="submission" date="2018-04" db="EMBL/GenBank/DDBJ databases">
        <title>Transcriptome assembly of Sipha flava.</title>
        <authorList>
            <person name="Scully E.D."/>
            <person name="Geib S.M."/>
            <person name="Palmer N.A."/>
            <person name="Koch K."/>
            <person name="Bradshaw J."/>
            <person name="Heng-Moss T."/>
            <person name="Sarath G."/>
        </authorList>
    </citation>
    <scope>NUCLEOTIDE SEQUENCE</scope>
</reference>
<sequence length="109" mass="12782">MLLSVHICVYASSRFSPCGIVKTKSMSDSNLLLGISAAYYIIANAKKKREKKRSKWIKNYFKTRNFSIINDLQLDEDFLFGNFTRMSKTNFFFVIKNDRARNCKTEYQI</sequence>
<protein>
    <submittedName>
        <fullName evidence="1">Uncharacterized protein</fullName>
    </submittedName>
</protein>
<organism evidence="1">
    <name type="scientific">Sipha flava</name>
    <name type="common">yellow sugarcane aphid</name>
    <dbReference type="NCBI Taxonomy" id="143950"/>
    <lineage>
        <taxon>Eukaryota</taxon>
        <taxon>Metazoa</taxon>
        <taxon>Ecdysozoa</taxon>
        <taxon>Arthropoda</taxon>
        <taxon>Hexapoda</taxon>
        <taxon>Insecta</taxon>
        <taxon>Pterygota</taxon>
        <taxon>Neoptera</taxon>
        <taxon>Paraneoptera</taxon>
        <taxon>Hemiptera</taxon>
        <taxon>Sternorrhyncha</taxon>
        <taxon>Aphidomorpha</taxon>
        <taxon>Aphidoidea</taxon>
        <taxon>Aphididae</taxon>
        <taxon>Sipha</taxon>
    </lineage>
</organism>
<dbReference type="AlphaFoldDB" id="A0A2S2QN71"/>
<evidence type="ECO:0000313" key="1">
    <source>
        <dbReference type="EMBL" id="MBY79206.1"/>
    </source>
</evidence>
<name>A0A2S2QN71_9HEMI</name>
<dbReference type="EMBL" id="GGMS01010003">
    <property type="protein sequence ID" value="MBY79206.1"/>
    <property type="molecule type" value="Transcribed_RNA"/>
</dbReference>